<evidence type="ECO:0000313" key="2">
    <source>
        <dbReference type="Proteomes" id="UP000253083"/>
    </source>
</evidence>
<dbReference type="RefSeq" id="WP_113953912.1">
    <property type="nucleotide sequence ID" value="NZ_QNRT01000002.1"/>
</dbReference>
<keyword evidence="2" id="KW-1185">Reference proteome</keyword>
<dbReference type="AlphaFoldDB" id="A0A395JL08"/>
<sequence>MIVDKEQLMSIQLSRLINATTKGKTMIESPAIATIYTTDKKLNDLVCIEGKSINVGSSTELAPIYLVSPSATYAHQLKATDVVIYDLDLVAGNLEQVIEDVAHLKLTSQNLPLILIGSREDLVRVMQSTKLKPLVNRVIAKPFTGSQLDMVVNATVSKKTGAASSTPKQTVLKWLGLGASAA</sequence>
<dbReference type="Proteomes" id="UP000253083">
    <property type="component" value="Unassembled WGS sequence"/>
</dbReference>
<dbReference type="InParanoid" id="A0A395JL08"/>
<protein>
    <submittedName>
        <fullName evidence="1">Uncharacterized protein</fullName>
    </submittedName>
</protein>
<name>A0A395JL08_9GAMM</name>
<evidence type="ECO:0000313" key="1">
    <source>
        <dbReference type="EMBL" id="RBP51115.1"/>
    </source>
</evidence>
<proteinExistence type="predicted"/>
<gene>
    <name evidence="1" type="ORF">DFR28_102534</name>
</gene>
<organism evidence="1 2">
    <name type="scientific">Arenicella xantha</name>
    <dbReference type="NCBI Taxonomy" id="644221"/>
    <lineage>
        <taxon>Bacteria</taxon>
        <taxon>Pseudomonadati</taxon>
        <taxon>Pseudomonadota</taxon>
        <taxon>Gammaproteobacteria</taxon>
        <taxon>Arenicellales</taxon>
        <taxon>Arenicellaceae</taxon>
        <taxon>Arenicella</taxon>
    </lineage>
</organism>
<reference evidence="1 2" key="1">
    <citation type="submission" date="2018-06" db="EMBL/GenBank/DDBJ databases">
        <title>Genomic Encyclopedia of Type Strains, Phase IV (KMG-IV): sequencing the most valuable type-strain genomes for metagenomic binning, comparative biology and taxonomic classification.</title>
        <authorList>
            <person name="Goeker M."/>
        </authorList>
    </citation>
    <scope>NUCLEOTIDE SEQUENCE [LARGE SCALE GENOMIC DNA]</scope>
    <source>
        <strain evidence="1 2">DSM 24032</strain>
    </source>
</reference>
<dbReference type="EMBL" id="QNRT01000002">
    <property type="protein sequence ID" value="RBP51115.1"/>
    <property type="molecule type" value="Genomic_DNA"/>
</dbReference>
<comment type="caution">
    <text evidence="1">The sequence shown here is derived from an EMBL/GenBank/DDBJ whole genome shotgun (WGS) entry which is preliminary data.</text>
</comment>
<accession>A0A395JL08</accession>